<feature type="non-terminal residue" evidence="2">
    <location>
        <position position="1"/>
    </location>
</feature>
<evidence type="ECO:0000313" key="3">
    <source>
        <dbReference type="Proteomes" id="UP000677803"/>
    </source>
</evidence>
<accession>A0A8S4AGU8</accession>
<dbReference type="InterPro" id="IPR011029">
    <property type="entry name" value="DEATH-like_dom_sf"/>
</dbReference>
<keyword evidence="3" id="KW-1185">Reference proteome</keyword>
<dbReference type="Gene3D" id="1.10.533.10">
    <property type="entry name" value="Death Domain, Fas"/>
    <property type="match status" value="2"/>
</dbReference>
<organism evidence="2 3">
    <name type="scientific">Menidia menidia</name>
    <name type="common">Atlantic silverside</name>
    <dbReference type="NCBI Taxonomy" id="238744"/>
    <lineage>
        <taxon>Eukaryota</taxon>
        <taxon>Metazoa</taxon>
        <taxon>Chordata</taxon>
        <taxon>Craniata</taxon>
        <taxon>Vertebrata</taxon>
        <taxon>Euteleostomi</taxon>
        <taxon>Actinopterygii</taxon>
        <taxon>Neopterygii</taxon>
        <taxon>Teleostei</taxon>
        <taxon>Neoteleostei</taxon>
        <taxon>Acanthomorphata</taxon>
        <taxon>Ovalentaria</taxon>
        <taxon>Atherinomorphae</taxon>
        <taxon>Atheriniformes</taxon>
        <taxon>Atherinopsidae</taxon>
        <taxon>Menidiinae</taxon>
        <taxon>Menidia</taxon>
    </lineage>
</organism>
<dbReference type="SUPFAM" id="SSF47986">
    <property type="entry name" value="DEATH domain"/>
    <property type="match status" value="2"/>
</dbReference>
<evidence type="ECO:0000259" key="1">
    <source>
        <dbReference type="PROSITE" id="PS50209"/>
    </source>
</evidence>
<evidence type="ECO:0000313" key="2">
    <source>
        <dbReference type="EMBL" id="CAG5865948.1"/>
    </source>
</evidence>
<dbReference type="PANTHER" id="PTHR15034:SF5">
    <property type="entry name" value="DEATH DOMAIN-CONTAINING PROTEIN CRADD"/>
    <property type="match status" value="1"/>
</dbReference>
<dbReference type="InterPro" id="IPR037939">
    <property type="entry name" value="CRADD"/>
</dbReference>
<dbReference type="GO" id="GO:0042981">
    <property type="term" value="P:regulation of apoptotic process"/>
    <property type="evidence" value="ECO:0007669"/>
    <property type="project" value="InterPro"/>
</dbReference>
<name>A0A8S4AGU8_9TELE</name>
<dbReference type="Proteomes" id="UP000677803">
    <property type="component" value="Unassembled WGS sequence"/>
</dbReference>
<feature type="domain" description="CARD" evidence="1">
    <location>
        <begin position="33"/>
        <end position="117"/>
    </location>
</feature>
<comment type="caution">
    <text evidence="2">The sequence shown here is derived from an EMBL/GenBank/DDBJ whole genome shotgun (WGS) entry which is preliminary data.</text>
</comment>
<protein>
    <submittedName>
        <fullName evidence="2">(Atlantic silverside) hypothetical protein</fullName>
    </submittedName>
</protein>
<dbReference type="Pfam" id="PF00619">
    <property type="entry name" value="CARD"/>
    <property type="match status" value="1"/>
</dbReference>
<dbReference type="GO" id="GO:0002020">
    <property type="term" value="F:protease binding"/>
    <property type="evidence" value="ECO:0007669"/>
    <property type="project" value="InterPro"/>
</dbReference>
<sequence>FFVSRYAPKLSGRAQTVQESLTKDQGGGILLALERQSSPVMDKLRSELDSLSVWLSEDPDYIIDECGDILTVNEYKEVKKQANASDKMKMLLNTIIDKGGDTCQSFLDILKKSQEHYPQLEQFFNPRSHGSNPSVFADKSSVVTAQKFCNTTAKSLSMKIEAVTNPKMSPSGNAGISKANYTATDGSIICADEFRNVNIDGSIDISVSVKPSQDHAGVVEETEHLPQDPDVKMIIDNKIKLRDCLMADRYILQHAQQDGVICLREYNNLKEHLSPEIFATNLIDTVIGKGTISCSKFLQVLKKADVLETYPQLKEILNIDAEQ</sequence>
<dbReference type="PROSITE" id="PS50209">
    <property type="entry name" value="CARD"/>
    <property type="match status" value="1"/>
</dbReference>
<reference evidence="2" key="1">
    <citation type="submission" date="2021-05" db="EMBL/GenBank/DDBJ databases">
        <authorList>
            <person name="Tigano A."/>
        </authorList>
    </citation>
    <scope>NUCLEOTIDE SEQUENCE</scope>
</reference>
<feature type="non-terminal residue" evidence="2">
    <location>
        <position position="323"/>
    </location>
</feature>
<proteinExistence type="predicted"/>
<dbReference type="InterPro" id="IPR001315">
    <property type="entry name" value="CARD"/>
</dbReference>
<dbReference type="EMBL" id="CAJRST010001113">
    <property type="protein sequence ID" value="CAG5865948.1"/>
    <property type="molecule type" value="Genomic_DNA"/>
</dbReference>
<dbReference type="GO" id="GO:0070513">
    <property type="term" value="F:death domain binding"/>
    <property type="evidence" value="ECO:0007669"/>
    <property type="project" value="InterPro"/>
</dbReference>
<dbReference type="OrthoDB" id="9931598at2759"/>
<gene>
    <name evidence="2" type="ORF">MMEN_LOCUS2586</name>
</gene>
<dbReference type="CDD" id="cd01671">
    <property type="entry name" value="CARD"/>
    <property type="match status" value="1"/>
</dbReference>
<dbReference type="AlphaFoldDB" id="A0A8S4AGU8"/>
<dbReference type="PANTHER" id="PTHR15034">
    <property type="entry name" value="DEATH DOMAIN-CONTAINING PROTEIN CRADD"/>
    <property type="match status" value="1"/>
</dbReference>